<evidence type="ECO:0000313" key="1">
    <source>
        <dbReference type="EMBL" id="SVC73061.1"/>
    </source>
</evidence>
<dbReference type="Gene3D" id="3.90.180.10">
    <property type="entry name" value="Medium-chain alcohol dehydrogenases, catalytic domain"/>
    <property type="match status" value="1"/>
</dbReference>
<dbReference type="AlphaFoldDB" id="A0A382PM81"/>
<sequence>MKAVRIIEHGGIEKLIYDEIPEPSCSPDKIKIQVKAA</sequence>
<accession>A0A382PM81</accession>
<protein>
    <submittedName>
        <fullName evidence="1">Uncharacterized protein</fullName>
    </submittedName>
</protein>
<dbReference type="SUPFAM" id="SSF50129">
    <property type="entry name" value="GroES-like"/>
    <property type="match status" value="1"/>
</dbReference>
<feature type="non-terminal residue" evidence="1">
    <location>
        <position position="37"/>
    </location>
</feature>
<proteinExistence type="predicted"/>
<dbReference type="EMBL" id="UINC01107578">
    <property type="protein sequence ID" value="SVC73061.1"/>
    <property type="molecule type" value="Genomic_DNA"/>
</dbReference>
<reference evidence="1" key="1">
    <citation type="submission" date="2018-05" db="EMBL/GenBank/DDBJ databases">
        <authorList>
            <person name="Lanie J.A."/>
            <person name="Ng W.-L."/>
            <person name="Kazmierczak K.M."/>
            <person name="Andrzejewski T.M."/>
            <person name="Davidsen T.M."/>
            <person name="Wayne K.J."/>
            <person name="Tettelin H."/>
            <person name="Glass J.I."/>
            <person name="Rusch D."/>
            <person name="Podicherti R."/>
            <person name="Tsui H.-C.T."/>
            <person name="Winkler M.E."/>
        </authorList>
    </citation>
    <scope>NUCLEOTIDE SEQUENCE</scope>
</reference>
<gene>
    <name evidence="1" type="ORF">METZ01_LOCUS325915</name>
</gene>
<name>A0A382PM81_9ZZZZ</name>
<dbReference type="InterPro" id="IPR011032">
    <property type="entry name" value="GroES-like_sf"/>
</dbReference>
<organism evidence="1">
    <name type="scientific">marine metagenome</name>
    <dbReference type="NCBI Taxonomy" id="408172"/>
    <lineage>
        <taxon>unclassified sequences</taxon>
        <taxon>metagenomes</taxon>
        <taxon>ecological metagenomes</taxon>
    </lineage>
</organism>